<dbReference type="GO" id="GO:0005739">
    <property type="term" value="C:mitochondrion"/>
    <property type="evidence" value="ECO:0007669"/>
    <property type="project" value="EnsemblFungi"/>
</dbReference>
<gene>
    <name evidence="14" type="ORF">BCR33DRAFT_676657</name>
</gene>
<name>A0A1Y2CU38_9FUNG</name>
<dbReference type="GO" id="GO:0103016">
    <property type="term" value="F:tRNA-uridine 2-sulfurtransferase activity"/>
    <property type="evidence" value="ECO:0007669"/>
    <property type="project" value="EnsemblFungi"/>
</dbReference>
<keyword evidence="14" id="KW-0489">Methyltransferase</keyword>
<dbReference type="OrthoDB" id="3685at2759"/>
<dbReference type="Pfam" id="PF20259">
    <property type="entry name" value="tRNA_Me_trans_M"/>
    <property type="match status" value="1"/>
</dbReference>
<dbReference type="Gene3D" id="2.30.30.280">
    <property type="entry name" value="Adenine nucleotide alpha hydrolases-like domains"/>
    <property type="match status" value="1"/>
</dbReference>
<evidence type="ECO:0000256" key="7">
    <source>
        <dbReference type="ARBA" id="ARBA00022741"/>
    </source>
</evidence>
<evidence type="ECO:0000256" key="4">
    <source>
        <dbReference type="ARBA" id="ARBA00022555"/>
    </source>
</evidence>
<dbReference type="SUPFAM" id="SSF52402">
    <property type="entry name" value="Adenine nucleotide alpha hydrolases-like"/>
    <property type="match status" value="1"/>
</dbReference>
<comment type="catalytic activity">
    <reaction evidence="11">
        <text>5-taurinomethyluridine(34) in tRNA + S-sulfanyl-L-cysteinyl-[protein] + AH2 + ATP = 5-taurinomethyl-2-thiouridine(34) in tRNA + L-cysteinyl-[protein] + A + AMP + diphosphate + H(+)</text>
        <dbReference type="Rhea" id="RHEA:47040"/>
        <dbReference type="Rhea" id="RHEA-COMP:10131"/>
        <dbReference type="Rhea" id="RHEA-COMP:11726"/>
        <dbReference type="Rhea" id="RHEA-COMP:11732"/>
        <dbReference type="Rhea" id="RHEA-COMP:11733"/>
        <dbReference type="ChEBI" id="CHEBI:13193"/>
        <dbReference type="ChEBI" id="CHEBI:15378"/>
        <dbReference type="ChEBI" id="CHEBI:17499"/>
        <dbReference type="ChEBI" id="CHEBI:29950"/>
        <dbReference type="ChEBI" id="CHEBI:30616"/>
        <dbReference type="ChEBI" id="CHEBI:33019"/>
        <dbReference type="ChEBI" id="CHEBI:61963"/>
        <dbReference type="ChEBI" id="CHEBI:87171"/>
        <dbReference type="ChEBI" id="CHEBI:87172"/>
        <dbReference type="ChEBI" id="CHEBI:456215"/>
        <dbReference type="EC" id="2.8.1.14"/>
    </reaction>
</comment>
<dbReference type="InterPro" id="IPR014729">
    <property type="entry name" value="Rossmann-like_a/b/a_fold"/>
</dbReference>
<dbReference type="Proteomes" id="UP000193642">
    <property type="component" value="Unassembled WGS sequence"/>
</dbReference>
<evidence type="ECO:0000256" key="10">
    <source>
        <dbReference type="ARBA" id="ARBA00023157"/>
    </source>
</evidence>
<reference evidence="14 15" key="1">
    <citation type="submission" date="2016-07" db="EMBL/GenBank/DDBJ databases">
        <title>Pervasive Adenine N6-methylation of Active Genes in Fungi.</title>
        <authorList>
            <consortium name="DOE Joint Genome Institute"/>
            <person name="Mondo S.J."/>
            <person name="Dannebaum R.O."/>
            <person name="Kuo R.C."/>
            <person name="Labutti K."/>
            <person name="Haridas S."/>
            <person name="Kuo A."/>
            <person name="Salamov A."/>
            <person name="Ahrendt S.R."/>
            <person name="Lipzen A."/>
            <person name="Sullivan W."/>
            <person name="Andreopoulos W.B."/>
            <person name="Clum A."/>
            <person name="Lindquist E."/>
            <person name="Daum C."/>
            <person name="Ramamoorthy G.K."/>
            <person name="Gryganskyi A."/>
            <person name="Culley D."/>
            <person name="Magnuson J.K."/>
            <person name="James T.Y."/>
            <person name="O'Malley M.A."/>
            <person name="Stajich J.E."/>
            <person name="Spatafora J.W."/>
            <person name="Visel A."/>
            <person name="Grigoriev I.V."/>
        </authorList>
    </citation>
    <scope>NUCLEOTIDE SEQUENCE [LARGE SCALE GENOMIC DNA]</scope>
    <source>
        <strain evidence="14 15">JEL800</strain>
    </source>
</reference>
<evidence type="ECO:0000256" key="6">
    <source>
        <dbReference type="ARBA" id="ARBA00022694"/>
    </source>
</evidence>
<dbReference type="GO" id="GO:0000049">
    <property type="term" value="F:tRNA binding"/>
    <property type="evidence" value="ECO:0007669"/>
    <property type="project" value="UniProtKB-KW"/>
</dbReference>
<dbReference type="Gene3D" id="3.40.50.620">
    <property type="entry name" value="HUPs"/>
    <property type="match status" value="1"/>
</dbReference>
<dbReference type="InterPro" id="IPR046884">
    <property type="entry name" value="MnmA-like_central"/>
</dbReference>
<accession>A0A1Y2CU38</accession>
<dbReference type="GO" id="GO:1990799">
    <property type="term" value="P:mitochondrial tRNA wobble position uridine thiolation"/>
    <property type="evidence" value="ECO:0007669"/>
    <property type="project" value="EnsemblFungi"/>
</dbReference>
<dbReference type="Pfam" id="PF20258">
    <property type="entry name" value="tRNA_Me_trans_C"/>
    <property type="match status" value="1"/>
</dbReference>
<proteinExistence type="inferred from homology"/>
<dbReference type="HAMAP" id="MF_00144">
    <property type="entry name" value="tRNA_thiouridyl_MnmA"/>
    <property type="match status" value="1"/>
</dbReference>
<comment type="caution">
    <text evidence="14">The sequence shown here is derived from an EMBL/GenBank/DDBJ whole genome shotgun (WGS) entry which is preliminary data.</text>
</comment>
<evidence type="ECO:0000313" key="14">
    <source>
        <dbReference type="EMBL" id="ORY50477.1"/>
    </source>
</evidence>
<dbReference type="FunFam" id="2.30.30.280:FF:000001">
    <property type="entry name" value="tRNA-specific 2-thiouridylase MnmA"/>
    <property type="match status" value="1"/>
</dbReference>
<keyword evidence="15" id="KW-1185">Reference proteome</keyword>
<keyword evidence="5 14" id="KW-0808">Transferase</keyword>
<dbReference type="CDD" id="cd01998">
    <property type="entry name" value="MnmA_TRMU-like"/>
    <property type="match status" value="1"/>
</dbReference>
<evidence type="ECO:0000259" key="12">
    <source>
        <dbReference type="Pfam" id="PF20258"/>
    </source>
</evidence>
<keyword evidence="7" id="KW-0547">Nucleotide-binding</keyword>
<evidence type="ECO:0000256" key="3">
    <source>
        <dbReference type="ARBA" id="ARBA00011953"/>
    </source>
</evidence>
<dbReference type="GO" id="GO:0032259">
    <property type="term" value="P:methylation"/>
    <property type="evidence" value="ECO:0007669"/>
    <property type="project" value="UniProtKB-KW"/>
</dbReference>
<keyword evidence="4" id="KW-0820">tRNA-binding</keyword>
<keyword evidence="9" id="KW-0694">RNA-binding</keyword>
<dbReference type="Gene3D" id="2.40.30.10">
    <property type="entry name" value="Translation factors"/>
    <property type="match status" value="1"/>
</dbReference>
<evidence type="ECO:0000256" key="2">
    <source>
        <dbReference type="ARBA" id="ARBA00006191"/>
    </source>
</evidence>
<dbReference type="STRING" id="329046.A0A1Y2CU38"/>
<dbReference type="GO" id="GO:0008168">
    <property type="term" value="F:methyltransferase activity"/>
    <property type="evidence" value="ECO:0007669"/>
    <property type="project" value="UniProtKB-KW"/>
</dbReference>
<evidence type="ECO:0000313" key="15">
    <source>
        <dbReference type="Proteomes" id="UP000193642"/>
    </source>
</evidence>
<dbReference type="InterPro" id="IPR004506">
    <property type="entry name" value="MnmA-like"/>
</dbReference>
<evidence type="ECO:0000256" key="9">
    <source>
        <dbReference type="ARBA" id="ARBA00022884"/>
    </source>
</evidence>
<evidence type="ECO:0000256" key="8">
    <source>
        <dbReference type="ARBA" id="ARBA00022840"/>
    </source>
</evidence>
<dbReference type="InterPro" id="IPR023382">
    <property type="entry name" value="MnmA-like_central_sf"/>
</dbReference>
<dbReference type="AlphaFoldDB" id="A0A1Y2CU38"/>
<evidence type="ECO:0000259" key="13">
    <source>
        <dbReference type="Pfam" id="PF20259"/>
    </source>
</evidence>
<dbReference type="GO" id="GO:0005524">
    <property type="term" value="F:ATP binding"/>
    <property type="evidence" value="ECO:0007669"/>
    <property type="project" value="UniProtKB-KW"/>
</dbReference>
<keyword evidence="10" id="KW-1015">Disulfide bond</keyword>
<organism evidence="14 15">
    <name type="scientific">Rhizoclosmatium globosum</name>
    <dbReference type="NCBI Taxonomy" id="329046"/>
    <lineage>
        <taxon>Eukaryota</taxon>
        <taxon>Fungi</taxon>
        <taxon>Fungi incertae sedis</taxon>
        <taxon>Chytridiomycota</taxon>
        <taxon>Chytridiomycota incertae sedis</taxon>
        <taxon>Chytridiomycetes</taxon>
        <taxon>Chytridiales</taxon>
        <taxon>Chytriomycetaceae</taxon>
        <taxon>Rhizoclosmatium</taxon>
    </lineage>
</organism>
<dbReference type="EMBL" id="MCGO01000007">
    <property type="protein sequence ID" value="ORY50477.1"/>
    <property type="molecule type" value="Genomic_DNA"/>
</dbReference>
<evidence type="ECO:0000256" key="11">
    <source>
        <dbReference type="ARBA" id="ARBA00049564"/>
    </source>
</evidence>
<comment type="similarity">
    <text evidence="2">Belongs to the MnmA/TRMU family.</text>
</comment>
<keyword evidence="8" id="KW-0067">ATP-binding</keyword>
<dbReference type="PANTHER" id="PTHR11933">
    <property type="entry name" value="TRNA 5-METHYLAMINOMETHYL-2-THIOURIDYLATE -METHYLTRANSFERASE"/>
    <property type="match status" value="1"/>
</dbReference>
<protein>
    <recommendedName>
        <fullName evidence="3">tRNA-5-taurinomethyluridine 2-sulfurtransferase</fullName>
        <ecNumber evidence="3">2.8.1.14</ecNumber>
    </recommendedName>
</protein>
<feature type="domain" description="tRNA-specific 2-thiouridylase MnmA-like C-terminal" evidence="12">
    <location>
        <begin position="330"/>
        <end position="413"/>
    </location>
</feature>
<dbReference type="Pfam" id="PF03054">
    <property type="entry name" value="tRNA_Me_trans"/>
    <property type="match status" value="2"/>
</dbReference>
<keyword evidence="6" id="KW-0819">tRNA processing</keyword>
<dbReference type="EC" id="2.8.1.14" evidence="3"/>
<evidence type="ECO:0000256" key="1">
    <source>
        <dbReference type="ARBA" id="ARBA00003986"/>
    </source>
</evidence>
<feature type="domain" description="tRNA-specific 2-thiouridylase MnmA-like central" evidence="13">
    <location>
        <begin position="259"/>
        <end position="319"/>
    </location>
</feature>
<evidence type="ECO:0000256" key="5">
    <source>
        <dbReference type="ARBA" id="ARBA00022679"/>
    </source>
</evidence>
<comment type="function">
    <text evidence="1">Catalyzes the 2-thiolation of uridine at the wobble position (U34) of mitochondrial tRNA(Lys), tRNA(Glu) and tRNA(Gln). Required for the formation of 5-taurinomethyl-2-thiouridine (tm5s2U) of mitochondrial tRNA(Lys), tRNA(Glu), and tRNA(Gln) at the wobble position. ATP is required to activate the C2 atom of the wobble base.</text>
</comment>
<dbReference type="PANTHER" id="PTHR11933:SF5">
    <property type="entry name" value="MITOCHONDRIAL TRNA-SPECIFIC 2-THIOURIDYLASE 1"/>
    <property type="match status" value="1"/>
</dbReference>
<dbReference type="InterPro" id="IPR046885">
    <property type="entry name" value="MnmA-like_C"/>
</dbReference>
<sequence length="414" mass="45595">MGTRVVVGLSGGVDSSVSALLLRSCAQKLNLDVHGVFMHNWDTEGQMCPTASRDYQDALKTASQLGIPLSTVNLTKEYWTRVFEPMIESLENGETPNPDIGCNRWIKFGAFADLMLNRKPGTEYNQLRARIMEEIEKCALSPDPLPLPKPTSAKWNPTPSITTLIGTADFIVTGHYARIGLDPILSRPVLKRALDRKKDQTYFLSTISHTSLQQTIFPLGNLQKPQVKQIAARNGLDHVSKKRESMGICFIEPGEKFGDFVGGYIDHRPGNFVTMDGEVVGRHDGVARFTVGQGARISGAKGKWFVSGKDVDTGNVTVVPGSTHPALYRDSIQVRDWVWIDAQEPTELSTNKSMKGMLKIRHQSEPVPVKFRSSKCLTTEYSVYFEGPQLGIASGQHAALYSTNDICLGGGKIK</sequence>